<dbReference type="EMBL" id="VCAZ01000096">
    <property type="protein sequence ID" value="TSR75292.1"/>
    <property type="molecule type" value="Genomic_DNA"/>
</dbReference>
<evidence type="ECO:0000256" key="1">
    <source>
        <dbReference type="SAM" id="Phobius"/>
    </source>
</evidence>
<accession>A0A556V1T4</accession>
<evidence type="ECO:0000313" key="3">
    <source>
        <dbReference type="Proteomes" id="UP000319801"/>
    </source>
</evidence>
<dbReference type="OrthoDB" id="8444138at2759"/>
<protein>
    <recommendedName>
        <fullName evidence="4">Transmembrane protein 100</fullName>
    </recommendedName>
</protein>
<feature type="transmembrane region" description="Helical" evidence="1">
    <location>
        <begin position="26"/>
        <end position="45"/>
    </location>
</feature>
<keyword evidence="1" id="KW-0472">Membrane</keyword>
<dbReference type="AlphaFoldDB" id="A0A556V1T4"/>
<organism evidence="2 3">
    <name type="scientific">Bagarius yarrelli</name>
    <name type="common">Goonch</name>
    <name type="synonym">Bagrus yarrelli</name>
    <dbReference type="NCBI Taxonomy" id="175774"/>
    <lineage>
        <taxon>Eukaryota</taxon>
        <taxon>Metazoa</taxon>
        <taxon>Chordata</taxon>
        <taxon>Craniata</taxon>
        <taxon>Vertebrata</taxon>
        <taxon>Euteleostomi</taxon>
        <taxon>Actinopterygii</taxon>
        <taxon>Neopterygii</taxon>
        <taxon>Teleostei</taxon>
        <taxon>Ostariophysi</taxon>
        <taxon>Siluriformes</taxon>
        <taxon>Sisoridae</taxon>
        <taxon>Sisorinae</taxon>
        <taxon>Bagarius</taxon>
    </lineage>
</organism>
<keyword evidence="1" id="KW-1133">Transmembrane helix</keyword>
<keyword evidence="3" id="KW-1185">Reference proteome</keyword>
<evidence type="ECO:0000313" key="2">
    <source>
        <dbReference type="EMBL" id="TSR75292.1"/>
    </source>
</evidence>
<feature type="transmembrane region" description="Helical" evidence="1">
    <location>
        <begin position="52"/>
        <end position="73"/>
    </location>
</feature>
<keyword evidence="1" id="KW-0812">Transmembrane</keyword>
<evidence type="ECO:0008006" key="4">
    <source>
        <dbReference type="Google" id="ProtNLM"/>
    </source>
</evidence>
<proteinExistence type="predicted"/>
<feature type="transmembrane region" description="Helical" evidence="1">
    <location>
        <begin position="85"/>
        <end position="110"/>
    </location>
</feature>
<comment type="caution">
    <text evidence="2">The sequence shown here is derived from an EMBL/GenBank/DDBJ whole genome shotgun (WGS) entry which is preliminary data.</text>
</comment>
<sequence>MEPILDLSSIPHPTPTVTYDPKSETVTLPSGVVSVAGVTVITGGTELSCSSCMLAFGFWGILVGVSALCVGLRESLMLNEGGISNLLALALVILVLSLGVTVGVVGFRFFMKKTKMMKREVEEGKLVLVAEGGQRVIKTLTV</sequence>
<dbReference type="Proteomes" id="UP000319801">
    <property type="component" value="Unassembled WGS sequence"/>
</dbReference>
<name>A0A556V1T4_BAGYA</name>
<reference evidence="2 3" key="1">
    <citation type="journal article" date="2019" name="Genome Biol. Evol.">
        <title>Whole-Genome Sequencing of the Giant Devil Catfish, Bagarius yarrelli.</title>
        <authorList>
            <person name="Jiang W."/>
            <person name="Lv Y."/>
            <person name="Cheng L."/>
            <person name="Yang K."/>
            <person name="Chao B."/>
            <person name="Wang X."/>
            <person name="Li Y."/>
            <person name="Pan X."/>
            <person name="You X."/>
            <person name="Zhang Y."/>
            <person name="Yang J."/>
            <person name="Li J."/>
            <person name="Zhang X."/>
            <person name="Liu S."/>
            <person name="Sun C."/>
            <person name="Yang J."/>
            <person name="Shi Q."/>
        </authorList>
    </citation>
    <scope>NUCLEOTIDE SEQUENCE [LARGE SCALE GENOMIC DNA]</scope>
    <source>
        <strain evidence="2">JWS20170419001</strain>
        <tissue evidence="2">Muscle</tissue>
    </source>
</reference>
<gene>
    <name evidence="2" type="ORF">Baya_11886</name>
</gene>